<dbReference type="SUPFAM" id="SSF52922">
    <property type="entry name" value="TK C-terminal domain-like"/>
    <property type="match status" value="1"/>
</dbReference>
<evidence type="ECO:0000259" key="3">
    <source>
        <dbReference type="Pfam" id="PF17147"/>
    </source>
</evidence>
<dbReference type="CDD" id="cd07034">
    <property type="entry name" value="TPP_PYR_PFOR_IOR-alpha_like"/>
    <property type="match status" value="1"/>
</dbReference>
<dbReference type="PANTHER" id="PTHR43088:SF1">
    <property type="entry name" value="SUBUNIT OF PYRUVATE:FLAVODOXIN OXIDOREDUCTASE"/>
    <property type="match status" value="1"/>
</dbReference>
<comment type="caution">
    <text evidence="4">The sequence shown here is derived from an EMBL/GenBank/DDBJ whole genome shotgun (WGS) entry which is preliminary data.</text>
</comment>
<accession>A0A831UDA1</accession>
<feature type="domain" description="Pyruvate:ferredoxin oxidoreductase core" evidence="3">
    <location>
        <begin position="275"/>
        <end position="369"/>
    </location>
</feature>
<sequence>MAKKVAFLQGNEAAAHGALYAGCKFFAGYPITPSTEVAEVMSAELPKVGGKFIQMEDEIGAMAALIGASLTGAKVLTSTSGPGLSLKQENIGYACITEVPCVIVNVMRGGPSTGMPTGPSQSDIMCAKWGTHGDHPAICLVPASVQELFEETVRAFNLAEKYRTPVMVMPDEIVGHMRERIVFPEPGELEVIDRAAPSVPPEQYKPYDTSFGDVPPLAAFGSGYKFHVTGLNKMQDGFPTTKAEIVQAEEERQVRKVEANKADIMKWEEYMCDDAEIIVVAFGSTSRSARFAVNEARKNGIKAGLFRLITFWPFPEERLLELSKKVKAFITPEMNLGMCTGVVKGCIEGNAPVLGIFRVDGEPVNPDQILEKMKEVK</sequence>
<keyword evidence="1" id="KW-0560">Oxidoreductase</keyword>
<dbReference type="InterPro" id="IPR002880">
    <property type="entry name" value="Pyrv_Fd/Flavodoxin_OxRdtase_N"/>
</dbReference>
<dbReference type="InterPro" id="IPR009014">
    <property type="entry name" value="Transketo_C/PFOR_II"/>
</dbReference>
<dbReference type="InterPro" id="IPR033412">
    <property type="entry name" value="PFOR_II"/>
</dbReference>
<protein>
    <submittedName>
        <fullName evidence="4">2-oxoacid:acceptor oxidoreductase subunit alpha</fullName>
    </submittedName>
</protein>
<dbReference type="PANTHER" id="PTHR43088">
    <property type="entry name" value="SUBUNIT OF PYRUVATE:FLAVODOXIN OXIDOREDUCTASE-RELATED"/>
    <property type="match status" value="1"/>
</dbReference>
<name>A0A831UDA1_GEOME</name>
<proteinExistence type="predicted"/>
<dbReference type="FunFam" id="3.40.50.970:FF:000022">
    <property type="entry name" value="2-oxoglutarate ferredoxin oxidoreductase alpha subunit"/>
    <property type="match status" value="1"/>
</dbReference>
<dbReference type="Gene3D" id="3.40.50.970">
    <property type="match status" value="1"/>
</dbReference>
<dbReference type="EMBL" id="DSOV01000043">
    <property type="protein sequence ID" value="HEN42585.1"/>
    <property type="molecule type" value="Genomic_DNA"/>
</dbReference>
<dbReference type="FunFam" id="3.40.50.920:FF:000013">
    <property type="entry name" value="Ferredoxin oxidoreductase alpha subunit"/>
    <property type="match status" value="1"/>
</dbReference>
<evidence type="ECO:0000313" key="4">
    <source>
        <dbReference type="EMBL" id="HEN42585.1"/>
    </source>
</evidence>
<dbReference type="NCBIfam" id="NF006412">
    <property type="entry name" value="PRK08659.1"/>
    <property type="match status" value="1"/>
</dbReference>
<dbReference type="Gene3D" id="3.40.50.920">
    <property type="match status" value="1"/>
</dbReference>
<dbReference type="Pfam" id="PF17147">
    <property type="entry name" value="PFOR_II"/>
    <property type="match status" value="1"/>
</dbReference>
<dbReference type="GO" id="GO:0016491">
    <property type="term" value="F:oxidoreductase activity"/>
    <property type="evidence" value="ECO:0007669"/>
    <property type="project" value="UniProtKB-KW"/>
</dbReference>
<feature type="domain" description="Pyruvate flavodoxin/ferredoxin oxidoreductase pyrimidine binding" evidence="2">
    <location>
        <begin position="16"/>
        <end position="249"/>
    </location>
</feature>
<gene>
    <name evidence="4" type="ORF">ENQ87_09435</name>
</gene>
<organism evidence="4">
    <name type="scientific">Geobacter metallireducens</name>
    <dbReference type="NCBI Taxonomy" id="28232"/>
    <lineage>
        <taxon>Bacteria</taxon>
        <taxon>Pseudomonadati</taxon>
        <taxon>Thermodesulfobacteriota</taxon>
        <taxon>Desulfuromonadia</taxon>
        <taxon>Geobacterales</taxon>
        <taxon>Geobacteraceae</taxon>
        <taxon>Geobacter</taxon>
    </lineage>
</organism>
<reference evidence="4" key="1">
    <citation type="journal article" date="2020" name="mSystems">
        <title>Genome- and Community-Level Interaction Insights into Carbon Utilization and Element Cycling Functions of Hydrothermarchaeota in Hydrothermal Sediment.</title>
        <authorList>
            <person name="Zhou Z."/>
            <person name="Liu Y."/>
            <person name="Xu W."/>
            <person name="Pan J."/>
            <person name="Luo Z.H."/>
            <person name="Li M."/>
        </authorList>
    </citation>
    <scope>NUCLEOTIDE SEQUENCE [LARGE SCALE GENOMIC DNA]</scope>
    <source>
        <strain evidence="4">SpSt-349</strain>
    </source>
</reference>
<evidence type="ECO:0000259" key="2">
    <source>
        <dbReference type="Pfam" id="PF01855"/>
    </source>
</evidence>
<evidence type="ECO:0000256" key="1">
    <source>
        <dbReference type="ARBA" id="ARBA00023002"/>
    </source>
</evidence>
<dbReference type="InterPro" id="IPR029061">
    <property type="entry name" value="THDP-binding"/>
</dbReference>
<dbReference type="SUPFAM" id="SSF52518">
    <property type="entry name" value="Thiamin diphosphate-binding fold (THDP-binding)"/>
    <property type="match status" value="1"/>
</dbReference>
<dbReference type="Pfam" id="PF01855">
    <property type="entry name" value="POR_N"/>
    <property type="match status" value="1"/>
</dbReference>
<dbReference type="AlphaFoldDB" id="A0A831UDA1"/>
<dbReference type="InterPro" id="IPR052368">
    <property type="entry name" value="2-oxoacid_oxidoreductase"/>
</dbReference>